<dbReference type="GO" id="GO:0008686">
    <property type="term" value="F:3,4-dihydroxy-2-butanone-4-phosphate synthase activity"/>
    <property type="evidence" value="ECO:0007669"/>
    <property type="project" value="UniProtKB-EC"/>
</dbReference>
<dbReference type="Pfam" id="PF00926">
    <property type="entry name" value="DHBP_synthase"/>
    <property type="match status" value="1"/>
</dbReference>
<dbReference type="UniPathway" id="UPA00275">
    <property type="reaction ID" value="UER00399"/>
</dbReference>
<dbReference type="InterPro" id="IPR017945">
    <property type="entry name" value="DHBP_synth_RibB-like_a/b_dom"/>
</dbReference>
<dbReference type="Gene3D" id="3.90.870.10">
    <property type="entry name" value="DHBP synthase"/>
    <property type="match status" value="1"/>
</dbReference>
<keyword evidence="4" id="KW-0686">Riboflavin biosynthesis</keyword>
<evidence type="ECO:0000313" key="7">
    <source>
        <dbReference type="Proteomes" id="UP000093902"/>
    </source>
</evidence>
<proteinExistence type="predicted"/>
<comment type="pathway">
    <text evidence="2">Cofactor biosynthesis; riboflavin biosynthesis; 2-hydroxy-3-oxobutyl phosphate from D-ribulose 5-phosphate: step 1/1.</text>
</comment>
<dbReference type="GO" id="GO:0009231">
    <property type="term" value="P:riboflavin biosynthetic process"/>
    <property type="evidence" value="ECO:0007669"/>
    <property type="project" value="UniProtKB-UniPathway"/>
</dbReference>
<evidence type="ECO:0000256" key="4">
    <source>
        <dbReference type="ARBA" id="ARBA00022619"/>
    </source>
</evidence>
<dbReference type="Proteomes" id="UP000093902">
    <property type="component" value="Unassembled WGS sequence"/>
</dbReference>
<dbReference type="SUPFAM" id="SSF55821">
    <property type="entry name" value="YrdC/RibB"/>
    <property type="match status" value="1"/>
</dbReference>
<dbReference type="GO" id="GO:0005829">
    <property type="term" value="C:cytosol"/>
    <property type="evidence" value="ECO:0007669"/>
    <property type="project" value="TreeGrafter"/>
</dbReference>
<accession>A0A1A0QW17</accession>
<gene>
    <name evidence="6" type="ORF">A5792_27545</name>
</gene>
<comment type="caution">
    <text evidence="6">The sequence shown here is derived from an EMBL/GenBank/DDBJ whole genome shotgun (WGS) entry which is preliminary data.</text>
</comment>
<evidence type="ECO:0000256" key="1">
    <source>
        <dbReference type="ARBA" id="ARBA00002284"/>
    </source>
</evidence>
<dbReference type="RefSeq" id="WP_064935132.1">
    <property type="nucleotide sequence ID" value="NZ_LZSO01000035.1"/>
</dbReference>
<comment type="function">
    <text evidence="1">Catalyzes the conversion of D-ribulose 5-phosphate to formate and 3,4-dihydroxy-2-butanone 4-phosphate.</text>
</comment>
<evidence type="ECO:0000256" key="3">
    <source>
        <dbReference type="ARBA" id="ARBA00012153"/>
    </source>
</evidence>
<evidence type="ECO:0000313" key="6">
    <source>
        <dbReference type="EMBL" id="OBB26113.1"/>
    </source>
</evidence>
<keyword evidence="5" id="KW-0479">Metal-binding</keyword>
<protein>
    <recommendedName>
        <fullName evidence="3">3,4-dihydroxy-2-butanone-4-phosphate synthase</fullName>
        <ecNumber evidence="3">4.1.99.12</ecNumber>
    </recommendedName>
</protein>
<dbReference type="PANTHER" id="PTHR21327">
    <property type="entry name" value="GTP CYCLOHYDROLASE II-RELATED"/>
    <property type="match status" value="1"/>
</dbReference>
<name>A0A1A0QW17_MYCPR</name>
<sequence>MSHAVVDADPVRAAGEAVVNEISCGRAVVAIGGNRGALLFFAAEAASTALLSFAIRHSSGLIHAAMRSSRLDLLRIHDQPVLSSEDRSLGFTVAVDAVGVGTGISGRDRALTLRRLGSPDAQPDDFHRPGHVLPVRCPDFPCNDRDRLWDYIIEIVQRAGFTPVAAACRLVHDSGDVLDDAGAREFAARFGLVLASIGL</sequence>
<dbReference type="AlphaFoldDB" id="A0A1A0QW17"/>
<dbReference type="InterPro" id="IPR000422">
    <property type="entry name" value="DHBP_synthase_RibB"/>
</dbReference>
<evidence type="ECO:0000256" key="2">
    <source>
        <dbReference type="ARBA" id="ARBA00004904"/>
    </source>
</evidence>
<dbReference type="PANTHER" id="PTHR21327:SF18">
    <property type="entry name" value="3,4-DIHYDROXY-2-BUTANONE 4-PHOSPHATE SYNTHASE"/>
    <property type="match status" value="1"/>
</dbReference>
<dbReference type="OrthoDB" id="7869936at2"/>
<reference evidence="7" key="1">
    <citation type="submission" date="2016-06" db="EMBL/GenBank/DDBJ databases">
        <authorList>
            <person name="Sutton G."/>
            <person name="Brinkac L."/>
            <person name="Sanka R."/>
            <person name="Adams M."/>
            <person name="Lau E."/>
            <person name="Mehaffy C."/>
            <person name="Tameris M."/>
            <person name="Hatherill M."/>
            <person name="Hanekom W."/>
            <person name="Mahomed H."/>
            <person name="Mcshane H."/>
        </authorList>
    </citation>
    <scope>NUCLEOTIDE SEQUENCE [LARGE SCALE GENOMIC DNA]</scope>
    <source>
        <strain evidence="7">852002-51209_SCH5440388</strain>
    </source>
</reference>
<evidence type="ECO:0000256" key="5">
    <source>
        <dbReference type="ARBA" id="ARBA00022723"/>
    </source>
</evidence>
<organism evidence="6 7">
    <name type="scientific">Mycolicibacterium peregrinum</name>
    <name type="common">Mycobacterium peregrinum</name>
    <dbReference type="NCBI Taxonomy" id="43304"/>
    <lineage>
        <taxon>Bacteria</taxon>
        <taxon>Bacillati</taxon>
        <taxon>Actinomycetota</taxon>
        <taxon>Actinomycetes</taxon>
        <taxon>Mycobacteriales</taxon>
        <taxon>Mycobacteriaceae</taxon>
        <taxon>Mycolicibacterium</taxon>
    </lineage>
</organism>
<dbReference type="EC" id="4.1.99.12" evidence="3"/>
<dbReference type="EMBL" id="LZSO01000035">
    <property type="protein sequence ID" value="OBB26113.1"/>
    <property type="molecule type" value="Genomic_DNA"/>
</dbReference>
<dbReference type="GO" id="GO:0046872">
    <property type="term" value="F:metal ion binding"/>
    <property type="evidence" value="ECO:0007669"/>
    <property type="project" value="UniProtKB-KW"/>
</dbReference>